<dbReference type="EMBL" id="FQXU01000008">
    <property type="protein sequence ID" value="SHI20980.1"/>
    <property type="molecule type" value="Genomic_DNA"/>
</dbReference>
<dbReference type="AlphaFoldDB" id="A0A1M5Z9T6"/>
<feature type="transmembrane region" description="Helical" evidence="6">
    <location>
        <begin position="454"/>
        <end position="474"/>
    </location>
</feature>
<evidence type="ECO:0000256" key="3">
    <source>
        <dbReference type="ARBA" id="ARBA00022692"/>
    </source>
</evidence>
<gene>
    <name evidence="8" type="ORF">SAMN02745941_02676</name>
</gene>
<evidence type="ECO:0000313" key="8">
    <source>
        <dbReference type="EMBL" id="SHI20980.1"/>
    </source>
</evidence>
<feature type="transmembrane region" description="Helical" evidence="6">
    <location>
        <begin position="21"/>
        <end position="40"/>
    </location>
</feature>
<dbReference type="Pfam" id="PF02687">
    <property type="entry name" value="FtsX"/>
    <property type="match status" value="2"/>
</dbReference>
<organism evidence="8 9">
    <name type="scientific">Clostridium intestinale DSM 6191</name>
    <dbReference type="NCBI Taxonomy" id="1121320"/>
    <lineage>
        <taxon>Bacteria</taxon>
        <taxon>Bacillati</taxon>
        <taxon>Bacillota</taxon>
        <taxon>Clostridia</taxon>
        <taxon>Eubacteriales</taxon>
        <taxon>Clostridiaceae</taxon>
        <taxon>Clostridium</taxon>
    </lineage>
</organism>
<evidence type="ECO:0000256" key="1">
    <source>
        <dbReference type="ARBA" id="ARBA00004651"/>
    </source>
</evidence>
<comment type="subcellular location">
    <subcellularLocation>
        <location evidence="1">Cell membrane</location>
        <topology evidence="1">Multi-pass membrane protein</topology>
    </subcellularLocation>
</comment>
<evidence type="ECO:0000256" key="2">
    <source>
        <dbReference type="ARBA" id="ARBA00022475"/>
    </source>
</evidence>
<feature type="transmembrane region" description="Helical" evidence="6">
    <location>
        <begin position="779"/>
        <end position="798"/>
    </location>
</feature>
<feature type="transmembrane region" description="Helical" evidence="6">
    <location>
        <begin position="738"/>
        <end position="759"/>
    </location>
</feature>
<feature type="transmembrane region" description="Helical" evidence="6">
    <location>
        <begin position="288"/>
        <end position="309"/>
    </location>
</feature>
<keyword evidence="4 6" id="KW-1133">Transmembrane helix</keyword>
<accession>A0A1M5Z9T6</accession>
<keyword evidence="5 6" id="KW-0472">Membrane</keyword>
<dbReference type="Proteomes" id="UP000184241">
    <property type="component" value="Unassembled WGS sequence"/>
</dbReference>
<reference evidence="8 9" key="1">
    <citation type="submission" date="2016-11" db="EMBL/GenBank/DDBJ databases">
        <authorList>
            <person name="Jaros S."/>
            <person name="Januszkiewicz K."/>
            <person name="Wedrychowicz H."/>
        </authorList>
    </citation>
    <scope>NUCLEOTIDE SEQUENCE [LARGE SCALE GENOMIC DNA]</scope>
    <source>
        <strain evidence="8 9">DSM 6191</strain>
    </source>
</reference>
<feature type="transmembrane region" description="Helical" evidence="6">
    <location>
        <begin position="330"/>
        <end position="353"/>
    </location>
</feature>
<proteinExistence type="predicted"/>
<protein>
    <submittedName>
        <fullName evidence="8">Putative ABC transport system permease protein</fullName>
    </submittedName>
</protein>
<name>A0A1M5Z9T6_9CLOT</name>
<evidence type="ECO:0000256" key="5">
    <source>
        <dbReference type="ARBA" id="ARBA00023136"/>
    </source>
</evidence>
<evidence type="ECO:0000256" key="6">
    <source>
        <dbReference type="SAM" id="Phobius"/>
    </source>
</evidence>
<dbReference type="PANTHER" id="PTHR30287">
    <property type="entry name" value="MEMBRANE COMPONENT OF PREDICTED ABC SUPERFAMILY METABOLITE UPTAKE TRANSPORTER"/>
    <property type="match status" value="1"/>
</dbReference>
<evidence type="ECO:0000313" key="9">
    <source>
        <dbReference type="Proteomes" id="UP000184241"/>
    </source>
</evidence>
<feature type="transmembrane region" description="Helical" evidence="6">
    <location>
        <begin position="387"/>
        <end position="413"/>
    </location>
</feature>
<sequence>MVGMKRAYRKNILKDITTSKSRFLSIFIIVAIGVSFFAGVRATSPDMKITADKYLDDSNASDLDIYSATGFKKSDIEKVENTDGVEKVYAGYTFDALAVNGESEIPIKVHSLKIGEETVNNPILVDGRLPENNEETVTEKRFLEKEGLKIGSSIELKTKNEVKKFKIVGTVNSSLYMNKSQRGNNSLGNGTTQAFFQIGEEAAYELAIPKMPNIPGLEVEKIYNELSVIVKDAKAENYFTDKYTNTVDPIKEKIKDINKDWYVLGRDTNIGIRGFSDDSERIGAIGNVFPLIFFLVATLVCLTSMTRMVEEQRTQIGTFKALGYGKGSIIFHYFIYSFLASIGGSVLGVLVGFRLFPNVIFNAYRIMYEIPDIISPFNVELAVTSTIVAVLCTTLAAIFACAKELIAVPAVLMRPRTPKAGKRILLERVGFIWGRMSFTSKVTARNILRYKKRFFMTIIGISGCTALLVTGFGLKNSIMSITDKQFNEIYKYDMIVQLKSEIEESKFLDFKEDLKDYKTLDNTLMIFQKNIETTNEKDKEIDSYLFIPENKSEIQNFIKLAFNNEDIELPSDGVIITEKLSKLLDVSKGDNIEIKLNDKRVKVKISGITEHYVMNYIYMSPDYYKELFNVPVKYNGFVGTTTDKSKDGEELLSKDLMKNTDIGSVSFITNTSEHFKQTMGSIDSVVVVLIVSAAALAFVVMYNLTNINISERIRELATIKVLGFYDSEVAAYVYRENVVLSIIGTILGLFLGIGLHRYVVVTAEIDMVMFVRTIKAIDFIYSAILTIVFSGLVNIVMYRRLKKIDMVESLKSAE</sequence>
<feature type="transmembrane region" description="Helical" evidence="6">
    <location>
        <begin position="685"/>
        <end position="704"/>
    </location>
</feature>
<dbReference type="GO" id="GO:0005886">
    <property type="term" value="C:plasma membrane"/>
    <property type="evidence" value="ECO:0007669"/>
    <property type="project" value="UniProtKB-SubCell"/>
</dbReference>
<keyword evidence="2" id="KW-1003">Cell membrane</keyword>
<keyword evidence="3 6" id="KW-0812">Transmembrane</keyword>
<dbReference type="PANTHER" id="PTHR30287:SF1">
    <property type="entry name" value="INNER MEMBRANE PROTEIN"/>
    <property type="match status" value="1"/>
</dbReference>
<evidence type="ECO:0000256" key="4">
    <source>
        <dbReference type="ARBA" id="ARBA00022989"/>
    </source>
</evidence>
<evidence type="ECO:0000259" key="7">
    <source>
        <dbReference type="Pfam" id="PF02687"/>
    </source>
</evidence>
<feature type="domain" description="ABC3 transporter permease C-terminal" evidence="7">
    <location>
        <begin position="688"/>
        <end position="804"/>
    </location>
</feature>
<dbReference type="InterPro" id="IPR003838">
    <property type="entry name" value="ABC3_permease_C"/>
</dbReference>
<feature type="domain" description="ABC3 transporter permease C-terminal" evidence="7">
    <location>
        <begin position="287"/>
        <end position="399"/>
    </location>
</feature>
<dbReference type="InterPro" id="IPR038766">
    <property type="entry name" value="Membrane_comp_ABC_pdt"/>
</dbReference>